<evidence type="ECO:0000313" key="3">
    <source>
        <dbReference type="Proteomes" id="UP000241655"/>
    </source>
</evidence>
<evidence type="ECO:0000313" key="2">
    <source>
        <dbReference type="EMBL" id="AVJ49017.1"/>
    </source>
</evidence>
<dbReference type="Proteomes" id="UP000241655">
    <property type="component" value="Segment"/>
</dbReference>
<feature type="compositionally biased region" description="Acidic residues" evidence="1">
    <location>
        <begin position="506"/>
        <end position="529"/>
    </location>
</feature>
<evidence type="ECO:0000256" key="1">
    <source>
        <dbReference type="SAM" id="MobiDB-lite"/>
    </source>
</evidence>
<feature type="region of interest" description="Disordered" evidence="1">
    <location>
        <begin position="1"/>
        <end position="44"/>
    </location>
</feature>
<accession>A0A2P1CCS0</accession>
<organism evidence="2 3">
    <name type="scientific">Mycobacterium phage Baloo</name>
    <dbReference type="NCBI Taxonomy" id="2099645"/>
    <lineage>
        <taxon>Viruses</taxon>
        <taxon>Duplodnaviria</taxon>
        <taxon>Heunggongvirae</taxon>
        <taxon>Uroviricota</taxon>
        <taxon>Caudoviricetes</taxon>
        <taxon>Bclasvirinae</taxon>
        <taxon>Pipefishvirus</taxon>
        <taxon>Pipefishvirus athena</taxon>
    </lineage>
</organism>
<proteinExistence type="predicted"/>
<feature type="region of interest" description="Disordered" evidence="1">
    <location>
        <begin position="496"/>
        <end position="534"/>
    </location>
</feature>
<protein>
    <submittedName>
        <fullName evidence="2">Portal protein</fullName>
    </submittedName>
</protein>
<gene>
    <name evidence="2" type="primary">11</name>
    <name evidence="2" type="ORF">PBI_BALOO_11</name>
</gene>
<sequence>MAATQSLRLVRRPKGGRPAPSRALTAASQPLPDPSQVFSKSTGISRNSDWQTDAWEAVDLVGELRYYVGWRASSCSRCRLVASELDADTGLPTGGISEDNTEGERVREIVSKIADGTLGQAALTKRVVECLTVPGELWIVILTRPVKGAPAQPDGSVQTRQEWYAVSKEEIKKSNKGSGTNIVLPTGEEHEFVKGTDIIFRVWIPKPRKASEPDSPVRAVLDSIREIVRTTKTIANASKSRLIGNGVLFVPHEMSLPAAQGPVSEVEGEEIAPLVGEPAVQQLTDMLFQVAETAVEDEDSQAAFIPVIAGVPGEQIKDVKHIRFDNEITEVAIKTRNDAIARLAMGLDVSPERLLGLGSQTNHWSAWQISDEDVQLHIAPVMEIFCQALTDQILRVTLAREGIDPSKYVVWYDASQLTIDPDKSDEAKFAYENGAINGEALRKYLGLGDDAGYDFTTREGWVMWAQDAVSKDPTLIPMLAPLIAGVLQQIEFPQQQQAIDSGGNEDTSDDDNLDDGEHEPDTEDDQDDDGTQKAGLESGIVDLMADRALELVGKRRRGRDRETLARLSGVRERDYHRYMDPVPESEVDRLMSGWDSALDDKILIRLGLDPGTIRSAVRRKVTAELTRPVIDVVA</sequence>
<reference evidence="2 3" key="1">
    <citation type="submission" date="2018-02" db="EMBL/GenBank/DDBJ databases">
        <authorList>
            <person name="Ng W.L."/>
            <person name="Stoner T.H."/>
            <person name="Russell D.A."/>
            <person name="Garlena R.A."/>
            <person name="Stoner T.H."/>
            <person name="Pope W.H."/>
            <person name="Jacobs-Sera D."/>
            <person name="Hatfull G.F."/>
        </authorList>
    </citation>
    <scope>NUCLEOTIDE SEQUENCE [LARGE SCALE GENOMIC DNA]</scope>
</reference>
<name>A0A2P1CCS0_9CAUD</name>
<dbReference type="EMBL" id="MG920059">
    <property type="protein sequence ID" value="AVJ49017.1"/>
    <property type="molecule type" value="Genomic_DNA"/>
</dbReference>